<evidence type="ECO:0000256" key="7">
    <source>
        <dbReference type="SAM" id="MobiDB-lite"/>
    </source>
</evidence>
<dbReference type="Pfam" id="PF05705">
    <property type="entry name" value="DUF829"/>
    <property type="match status" value="1"/>
</dbReference>
<evidence type="ECO:0000256" key="4">
    <source>
        <dbReference type="ARBA" id="ARBA00023136"/>
    </source>
</evidence>
<name>A0A8T0INR8_CERPU</name>
<evidence type="ECO:0000313" key="9">
    <source>
        <dbReference type="EMBL" id="KAG0584655.1"/>
    </source>
</evidence>
<keyword evidence="4" id="KW-0472">Membrane</keyword>
<protein>
    <recommendedName>
        <fullName evidence="11">Transmembrane protein 53</fullName>
    </recommendedName>
</protein>
<evidence type="ECO:0000256" key="8">
    <source>
        <dbReference type="SAM" id="SignalP"/>
    </source>
</evidence>
<dbReference type="AlphaFoldDB" id="A0A8T0INR8"/>
<dbReference type="InterPro" id="IPR008547">
    <property type="entry name" value="DUF829_TMEM53"/>
</dbReference>
<proteinExistence type="inferred from homology"/>
<dbReference type="EMBL" id="CM026423">
    <property type="protein sequence ID" value="KAG0584655.1"/>
    <property type="molecule type" value="Genomic_DNA"/>
</dbReference>
<evidence type="ECO:0000256" key="6">
    <source>
        <dbReference type="ARBA" id="ARBA00034303"/>
    </source>
</evidence>
<keyword evidence="2" id="KW-0812">Transmembrane</keyword>
<dbReference type="SUPFAM" id="SSF53474">
    <property type="entry name" value="alpha/beta-Hydrolases"/>
    <property type="match status" value="1"/>
</dbReference>
<keyword evidence="10" id="KW-1185">Reference proteome</keyword>
<evidence type="ECO:0000256" key="5">
    <source>
        <dbReference type="ARBA" id="ARBA00023242"/>
    </source>
</evidence>
<dbReference type="InterPro" id="IPR029058">
    <property type="entry name" value="AB_hydrolase_fold"/>
</dbReference>
<organism evidence="9 10">
    <name type="scientific">Ceratodon purpureus</name>
    <name type="common">Fire moss</name>
    <name type="synonym">Dicranum purpureum</name>
    <dbReference type="NCBI Taxonomy" id="3225"/>
    <lineage>
        <taxon>Eukaryota</taxon>
        <taxon>Viridiplantae</taxon>
        <taxon>Streptophyta</taxon>
        <taxon>Embryophyta</taxon>
        <taxon>Bryophyta</taxon>
        <taxon>Bryophytina</taxon>
        <taxon>Bryopsida</taxon>
        <taxon>Dicranidae</taxon>
        <taxon>Pseudoditrichales</taxon>
        <taxon>Ditrichaceae</taxon>
        <taxon>Ceratodon</taxon>
    </lineage>
</organism>
<evidence type="ECO:0000256" key="2">
    <source>
        <dbReference type="ARBA" id="ARBA00022692"/>
    </source>
</evidence>
<dbReference type="PANTHER" id="PTHR12265:SF30">
    <property type="entry name" value="TRANSMEMBRANE PROTEIN 53"/>
    <property type="match status" value="1"/>
</dbReference>
<keyword evidence="5" id="KW-0539">Nucleus</keyword>
<feature type="chain" id="PRO_5035820621" description="Transmembrane protein 53" evidence="8">
    <location>
        <begin position="24"/>
        <end position="588"/>
    </location>
</feature>
<keyword evidence="8" id="KW-0732">Signal</keyword>
<keyword evidence="3" id="KW-1133">Transmembrane helix</keyword>
<accession>A0A8T0INR8</accession>
<dbReference type="Proteomes" id="UP000822688">
    <property type="component" value="Chromosome 3"/>
</dbReference>
<evidence type="ECO:0000256" key="3">
    <source>
        <dbReference type="ARBA" id="ARBA00022989"/>
    </source>
</evidence>
<feature type="signal peptide" evidence="8">
    <location>
        <begin position="1"/>
        <end position="23"/>
    </location>
</feature>
<evidence type="ECO:0000256" key="1">
    <source>
        <dbReference type="ARBA" id="ARBA00007387"/>
    </source>
</evidence>
<dbReference type="PANTHER" id="PTHR12265">
    <property type="entry name" value="TRANSMEMBRANE PROTEIN 53"/>
    <property type="match status" value="1"/>
</dbReference>
<dbReference type="GO" id="GO:0005640">
    <property type="term" value="C:nuclear outer membrane"/>
    <property type="evidence" value="ECO:0007669"/>
    <property type="project" value="UniProtKB-SubCell"/>
</dbReference>
<comment type="subcellular location">
    <subcellularLocation>
        <location evidence="6">Nucleus outer membrane</location>
        <topology evidence="6">Single-pass membrane protein</topology>
    </subcellularLocation>
</comment>
<gene>
    <name evidence="9" type="ORF">KC19_3G225800</name>
</gene>
<comment type="caution">
    <text evidence="9">The sequence shown here is derived from an EMBL/GenBank/DDBJ whole genome shotgun (WGS) entry which is preliminary data.</text>
</comment>
<feature type="region of interest" description="Disordered" evidence="7">
    <location>
        <begin position="86"/>
        <end position="113"/>
    </location>
</feature>
<comment type="similarity">
    <text evidence="1">Belongs to the TMEM53 family.</text>
</comment>
<evidence type="ECO:0008006" key="11">
    <source>
        <dbReference type="Google" id="ProtNLM"/>
    </source>
</evidence>
<reference evidence="9" key="1">
    <citation type="submission" date="2020-06" db="EMBL/GenBank/DDBJ databases">
        <title>WGS assembly of Ceratodon purpureus strain R40.</title>
        <authorList>
            <person name="Carey S.B."/>
            <person name="Jenkins J."/>
            <person name="Shu S."/>
            <person name="Lovell J.T."/>
            <person name="Sreedasyam A."/>
            <person name="Maumus F."/>
            <person name="Tiley G.P."/>
            <person name="Fernandez-Pozo N."/>
            <person name="Barry K."/>
            <person name="Chen C."/>
            <person name="Wang M."/>
            <person name="Lipzen A."/>
            <person name="Daum C."/>
            <person name="Saski C.A."/>
            <person name="Payton A.C."/>
            <person name="Mcbreen J.C."/>
            <person name="Conrad R.E."/>
            <person name="Kollar L.M."/>
            <person name="Olsson S."/>
            <person name="Huttunen S."/>
            <person name="Landis J.B."/>
            <person name="Wickett N.J."/>
            <person name="Johnson M.G."/>
            <person name="Rensing S.A."/>
            <person name="Grimwood J."/>
            <person name="Schmutz J."/>
            <person name="Mcdaniel S.F."/>
        </authorList>
    </citation>
    <scope>NUCLEOTIDE SEQUENCE</scope>
    <source>
        <strain evidence="9">R40</strain>
    </source>
</reference>
<sequence length="588" mass="61999">MGGGRVVHGTIAAAAAVLASAAATVDIPDKLHLKATPILFYAVPISMPLPPLSSLAAGVSGSVESSPFSVSLSRVFPTKDCASPPLSSAGSLSPPTAFAGSAREPSSASPPYASSDFSLAQGAPGVGSLLSVSSRRATGHLLPVCAATSVMSPQVSMSHSVLSPGMSAVNLPALAPFCFSTSGLYSAPVTEKFMTGAFRGLRKEGSFVGSSTLPYYSVFEGRVDSPPALAKLGGSAAQTHSSAYLESLLSTLLSFQSSVPDSSPTQPSESLHAWHVPAGRNVPVGRNGGDEDPLVKKPMLTVVLLGWLGAQQKHLKKYAEWYNARGIHAVTFVIPMTDILSFKGQGNAEEHVDALARHLVQWLSDQGEHVDLEGEKQLIFHTFSNTGWLTYGAILEKMQKQGGNLVERIKGCVVDSAPVPDPDPQVWASGFSAALLKKRSSATKPASLKGEVKEGVTVEASSLGSVANLEMGGANGLETAVLSVLEGFFSLFLKLPAINQRLSEVVTVLQKKQPPCPQLYIYSTADKVIPVKAVEAFIEEQRKTGRVVRACNLQSSPHVDHFRSHPKLYSEQLSNFLKEVLPSTHAQA</sequence>
<evidence type="ECO:0000313" key="10">
    <source>
        <dbReference type="Proteomes" id="UP000822688"/>
    </source>
</evidence>
<dbReference type="Gene3D" id="3.40.50.1820">
    <property type="entry name" value="alpha/beta hydrolase"/>
    <property type="match status" value="1"/>
</dbReference>